<dbReference type="Gene3D" id="1.20.1260.100">
    <property type="entry name" value="TspO/MBR protein"/>
    <property type="match status" value="1"/>
</dbReference>
<dbReference type="CDD" id="cd15904">
    <property type="entry name" value="TSPO_MBR"/>
    <property type="match status" value="1"/>
</dbReference>
<evidence type="ECO:0000313" key="8">
    <source>
        <dbReference type="Proteomes" id="UP001595536"/>
    </source>
</evidence>
<keyword evidence="8" id="KW-1185">Reference proteome</keyword>
<dbReference type="PANTHER" id="PTHR10057:SF0">
    <property type="entry name" value="TRANSLOCATOR PROTEIN"/>
    <property type="match status" value="1"/>
</dbReference>
<dbReference type="EMBL" id="JBHRUV010000074">
    <property type="protein sequence ID" value="MFC3267049.1"/>
    <property type="molecule type" value="Genomic_DNA"/>
</dbReference>
<gene>
    <name evidence="7" type="ORF">ACFOEX_11905</name>
</gene>
<feature type="transmembrane region" description="Helical" evidence="6">
    <location>
        <begin position="60"/>
        <end position="81"/>
    </location>
</feature>
<dbReference type="Proteomes" id="UP001595536">
    <property type="component" value="Unassembled WGS sequence"/>
</dbReference>
<evidence type="ECO:0000256" key="2">
    <source>
        <dbReference type="ARBA" id="ARBA00007524"/>
    </source>
</evidence>
<protein>
    <submittedName>
        <fullName evidence="7">TspO/MBR family protein</fullName>
    </submittedName>
</protein>
<dbReference type="RefSeq" id="WP_376832243.1">
    <property type="nucleotide sequence ID" value="NZ_JBHLWR010000006.1"/>
</dbReference>
<feature type="transmembrane region" description="Helical" evidence="6">
    <location>
        <begin position="93"/>
        <end position="112"/>
    </location>
</feature>
<evidence type="ECO:0000256" key="1">
    <source>
        <dbReference type="ARBA" id="ARBA00004141"/>
    </source>
</evidence>
<name>A0ABV7LHG3_9HYPH</name>
<evidence type="ECO:0000256" key="6">
    <source>
        <dbReference type="SAM" id="Phobius"/>
    </source>
</evidence>
<dbReference type="Pfam" id="PF03073">
    <property type="entry name" value="TspO_MBR"/>
    <property type="match status" value="1"/>
</dbReference>
<keyword evidence="5 6" id="KW-0472">Membrane</keyword>
<evidence type="ECO:0000313" key="7">
    <source>
        <dbReference type="EMBL" id="MFC3267049.1"/>
    </source>
</evidence>
<accession>A0ABV7LHG3</accession>
<feature type="transmembrane region" description="Helical" evidence="6">
    <location>
        <begin position="145"/>
        <end position="167"/>
    </location>
</feature>
<organism evidence="7 8">
    <name type="scientific">Camelimonas abortus</name>
    <dbReference type="NCBI Taxonomy" id="1017184"/>
    <lineage>
        <taxon>Bacteria</taxon>
        <taxon>Pseudomonadati</taxon>
        <taxon>Pseudomonadota</taxon>
        <taxon>Alphaproteobacteria</taxon>
        <taxon>Hyphomicrobiales</taxon>
        <taxon>Chelatococcaceae</taxon>
        <taxon>Camelimonas</taxon>
    </lineage>
</organism>
<evidence type="ECO:0000256" key="3">
    <source>
        <dbReference type="ARBA" id="ARBA00022692"/>
    </source>
</evidence>
<evidence type="ECO:0000256" key="4">
    <source>
        <dbReference type="ARBA" id="ARBA00022989"/>
    </source>
</evidence>
<evidence type="ECO:0000256" key="5">
    <source>
        <dbReference type="ARBA" id="ARBA00023136"/>
    </source>
</evidence>
<comment type="similarity">
    <text evidence="2">Belongs to the TspO/BZRP family.</text>
</comment>
<sequence>MNQSADDAGSARPPLAPWKLYLIAVGPVLLALALGQVATFPNLEPWYAQLRKPRFTPPDAIFGPVWTVLYALMAFAVWRVLRLPAGTVGKGAGVTLFYIQLALNAAWSWMFFAMHSPLAGMINIVIQLFFIVLTLSVFRRLDRVAALCLVPLLAWVAFATALTVSIWKLNG</sequence>
<dbReference type="InterPro" id="IPR038330">
    <property type="entry name" value="TspO/MBR-related_sf"/>
</dbReference>
<dbReference type="InterPro" id="IPR004307">
    <property type="entry name" value="TspO_MBR"/>
</dbReference>
<keyword evidence="3 6" id="KW-0812">Transmembrane</keyword>
<dbReference type="PIRSF" id="PIRSF005859">
    <property type="entry name" value="PBR"/>
    <property type="match status" value="1"/>
</dbReference>
<dbReference type="PANTHER" id="PTHR10057">
    <property type="entry name" value="PERIPHERAL-TYPE BENZODIAZEPINE RECEPTOR"/>
    <property type="match status" value="1"/>
</dbReference>
<feature type="transmembrane region" description="Helical" evidence="6">
    <location>
        <begin position="118"/>
        <end position="138"/>
    </location>
</feature>
<reference evidence="8" key="1">
    <citation type="journal article" date="2019" name="Int. J. Syst. Evol. Microbiol.">
        <title>The Global Catalogue of Microorganisms (GCM) 10K type strain sequencing project: providing services to taxonomists for standard genome sequencing and annotation.</title>
        <authorList>
            <consortium name="The Broad Institute Genomics Platform"/>
            <consortium name="The Broad Institute Genome Sequencing Center for Infectious Disease"/>
            <person name="Wu L."/>
            <person name="Ma J."/>
        </authorList>
    </citation>
    <scope>NUCLEOTIDE SEQUENCE [LARGE SCALE GENOMIC DNA]</scope>
    <source>
        <strain evidence="8">CCM 7941</strain>
    </source>
</reference>
<comment type="subcellular location">
    <subcellularLocation>
        <location evidence="1">Membrane</location>
        <topology evidence="1">Multi-pass membrane protein</topology>
    </subcellularLocation>
</comment>
<feature type="transmembrane region" description="Helical" evidence="6">
    <location>
        <begin position="20"/>
        <end position="40"/>
    </location>
</feature>
<proteinExistence type="inferred from homology"/>
<keyword evidence="4 6" id="KW-1133">Transmembrane helix</keyword>
<comment type="caution">
    <text evidence="7">The sequence shown here is derived from an EMBL/GenBank/DDBJ whole genome shotgun (WGS) entry which is preliminary data.</text>
</comment>